<feature type="binding site" evidence="7">
    <location>
        <position position="44"/>
    </location>
    <ligand>
        <name>ATP</name>
        <dbReference type="ChEBI" id="CHEBI:30616"/>
    </ligand>
</feature>
<dbReference type="PANTHER" id="PTHR24350">
    <property type="entry name" value="SERINE/THREONINE-PROTEIN KINASE IAL-RELATED"/>
    <property type="match status" value="1"/>
</dbReference>
<evidence type="ECO:0000256" key="4">
    <source>
        <dbReference type="ARBA" id="ARBA00022777"/>
    </source>
</evidence>
<dbReference type="VEuPathDB" id="TrichDB:TRFO_05709"/>
<dbReference type="RefSeq" id="XP_068359194.1">
    <property type="nucleotide sequence ID" value="XM_068492667.1"/>
</dbReference>
<dbReference type="EMBL" id="MLAK01000738">
    <property type="protein sequence ID" value="OHT06058.1"/>
    <property type="molecule type" value="Genomic_DNA"/>
</dbReference>
<accession>A0A1J4K501</accession>
<dbReference type="GO" id="GO:0005524">
    <property type="term" value="F:ATP binding"/>
    <property type="evidence" value="ECO:0007669"/>
    <property type="project" value="UniProtKB-KW"/>
</dbReference>
<dbReference type="Proteomes" id="UP000179807">
    <property type="component" value="Unassembled WGS sequence"/>
</dbReference>
<evidence type="ECO:0000256" key="1">
    <source>
        <dbReference type="ARBA" id="ARBA00022527"/>
    </source>
</evidence>
<dbReference type="SMART" id="SM00220">
    <property type="entry name" value="S_TKc"/>
    <property type="match status" value="1"/>
</dbReference>
<evidence type="ECO:0000313" key="10">
    <source>
        <dbReference type="EMBL" id="OHT06058.1"/>
    </source>
</evidence>
<evidence type="ECO:0000256" key="6">
    <source>
        <dbReference type="PIRSR" id="PIRSR630616-1"/>
    </source>
</evidence>
<dbReference type="AlphaFoldDB" id="A0A1J4K501"/>
<dbReference type="OrthoDB" id="266718at2759"/>
<dbReference type="InterPro" id="IPR008271">
    <property type="entry name" value="Ser/Thr_kinase_AS"/>
</dbReference>
<dbReference type="FunFam" id="3.30.200.20:FF:000042">
    <property type="entry name" value="Aurora kinase A"/>
    <property type="match status" value="1"/>
</dbReference>
<reference evidence="10" key="1">
    <citation type="submission" date="2016-10" db="EMBL/GenBank/DDBJ databases">
        <authorList>
            <person name="Benchimol M."/>
            <person name="Almeida L.G."/>
            <person name="Vasconcelos A.T."/>
            <person name="Perreira-Neves A."/>
            <person name="Rosa I.A."/>
            <person name="Tasca T."/>
            <person name="Bogo M.R."/>
            <person name="de Souza W."/>
        </authorList>
    </citation>
    <scope>NUCLEOTIDE SEQUENCE [LARGE SCALE GENOMIC DNA]</scope>
    <source>
        <strain evidence="10">K</strain>
    </source>
</reference>
<name>A0A1J4K501_9EUKA</name>
<evidence type="ECO:0000256" key="3">
    <source>
        <dbReference type="ARBA" id="ARBA00022741"/>
    </source>
</evidence>
<feature type="active site" description="Proton acceptor" evidence="6">
    <location>
        <position position="138"/>
    </location>
</feature>
<dbReference type="PROSITE" id="PS50011">
    <property type="entry name" value="PROTEIN_KINASE_DOM"/>
    <property type="match status" value="1"/>
</dbReference>
<keyword evidence="1" id="KW-0723">Serine/threonine-protein kinase</keyword>
<feature type="binding site" evidence="7">
    <location>
        <position position="156"/>
    </location>
    <ligand>
        <name>ATP</name>
        <dbReference type="ChEBI" id="CHEBI:30616"/>
    </ligand>
</feature>
<dbReference type="InterPro" id="IPR030616">
    <property type="entry name" value="Aur-like"/>
</dbReference>
<evidence type="ECO:0000313" key="11">
    <source>
        <dbReference type="Proteomes" id="UP000179807"/>
    </source>
</evidence>
<keyword evidence="11" id="KW-1185">Reference proteome</keyword>
<sequence>MNNDLAEIPAEIGQYKTLKEISSGSYGLVIQVQHKTTKVEYACKIVSRQQLSDKNVFQCFEQELRIHERLTHQNVVKLVEIIYEENYIFVILELCEKQSLYDYLSNSDYSYQRFLKKITYQLCNAVDYIHSKGVIHHDIKPENILLDVNMNTKLADFGCATEQNRSPTNFNGTLGYAAPELVDQDSPYSDGPKIDIWSIGITVYTLANGVVPWRNVEEFYQRIFEDDYSFLQELSPDISEFVAACLKVNPNERPTAAQLKDFEWIKNVKKLPAAKKAVNRSYGVSSSYKDEGGKKKNLLVRGIGDKSVVLNMIPKTNRCKSSIRLIRASVL</sequence>
<evidence type="ECO:0000256" key="7">
    <source>
        <dbReference type="PIRSR" id="PIRSR630616-2"/>
    </source>
</evidence>
<dbReference type="SUPFAM" id="SSF56112">
    <property type="entry name" value="Protein kinase-like (PK-like)"/>
    <property type="match status" value="1"/>
</dbReference>
<organism evidence="10 11">
    <name type="scientific">Tritrichomonas foetus</name>
    <dbReference type="NCBI Taxonomy" id="1144522"/>
    <lineage>
        <taxon>Eukaryota</taxon>
        <taxon>Metamonada</taxon>
        <taxon>Parabasalia</taxon>
        <taxon>Tritrichomonadida</taxon>
        <taxon>Tritrichomonadidae</taxon>
        <taxon>Tritrichomonas</taxon>
    </lineage>
</organism>
<evidence type="ECO:0000256" key="5">
    <source>
        <dbReference type="ARBA" id="ARBA00022840"/>
    </source>
</evidence>
<evidence type="ECO:0000256" key="8">
    <source>
        <dbReference type="PIRSR" id="PIRSR630616-3"/>
    </source>
</evidence>
<dbReference type="GeneID" id="94827371"/>
<gene>
    <name evidence="10" type="ORF">TRFO_05709</name>
</gene>
<comment type="caution">
    <text evidence="10">The sequence shown here is derived from an EMBL/GenBank/DDBJ whole genome shotgun (WGS) entry which is preliminary data.</text>
</comment>
<proteinExistence type="predicted"/>
<dbReference type="InterPro" id="IPR000719">
    <property type="entry name" value="Prot_kinase_dom"/>
</dbReference>
<feature type="binding site" evidence="7">
    <location>
        <begin position="142"/>
        <end position="143"/>
    </location>
    <ligand>
        <name>ATP</name>
        <dbReference type="ChEBI" id="CHEBI:30616"/>
    </ligand>
</feature>
<keyword evidence="2" id="KW-0808">Transferase</keyword>
<keyword evidence="4 10" id="KW-0418">Kinase</keyword>
<dbReference type="PROSITE" id="PS00108">
    <property type="entry name" value="PROTEIN_KINASE_ST"/>
    <property type="match status" value="1"/>
</dbReference>
<keyword evidence="3 7" id="KW-0547">Nucleotide-binding</keyword>
<feature type="domain" description="Protein kinase" evidence="9">
    <location>
        <begin position="15"/>
        <end position="265"/>
    </location>
</feature>
<dbReference type="Pfam" id="PF00069">
    <property type="entry name" value="Pkinase"/>
    <property type="match status" value="1"/>
</dbReference>
<feature type="cross-link" description="Glycyl lysine isopeptide (Lys-Gly) (interchain with G-Cter in SUMO2)" evidence="8">
    <location>
        <position position="140"/>
    </location>
</feature>
<evidence type="ECO:0000259" key="9">
    <source>
        <dbReference type="PROSITE" id="PS50011"/>
    </source>
</evidence>
<protein>
    <submittedName>
        <fullName evidence="10">CAMK family protein kinase</fullName>
    </submittedName>
</protein>
<dbReference type="InterPro" id="IPR011009">
    <property type="entry name" value="Kinase-like_dom_sf"/>
</dbReference>
<dbReference type="FunFam" id="1.10.510.10:FF:000571">
    <property type="entry name" value="Maternal embryonic leucine zipper kinase"/>
    <property type="match status" value="1"/>
</dbReference>
<evidence type="ECO:0000256" key="2">
    <source>
        <dbReference type="ARBA" id="ARBA00022679"/>
    </source>
</evidence>
<keyword evidence="5 7" id="KW-0067">ATP-binding</keyword>
<dbReference type="Gene3D" id="1.10.510.10">
    <property type="entry name" value="Transferase(Phosphotransferase) domain 1"/>
    <property type="match status" value="1"/>
</dbReference>
<dbReference type="GO" id="GO:0004674">
    <property type="term" value="F:protein serine/threonine kinase activity"/>
    <property type="evidence" value="ECO:0007669"/>
    <property type="project" value="UniProtKB-KW"/>
</dbReference>